<dbReference type="AlphaFoldDB" id="A0A2U3E4F6"/>
<feature type="region of interest" description="Disordered" evidence="1">
    <location>
        <begin position="1"/>
        <end position="63"/>
    </location>
</feature>
<evidence type="ECO:0000313" key="3">
    <source>
        <dbReference type="Proteomes" id="UP000245956"/>
    </source>
</evidence>
<feature type="compositionally biased region" description="Polar residues" evidence="1">
    <location>
        <begin position="1"/>
        <end position="12"/>
    </location>
</feature>
<organism evidence="2 3">
    <name type="scientific">Purpureocillium lilacinum</name>
    <name type="common">Paecilomyces lilacinus</name>
    <dbReference type="NCBI Taxonomy" id="33203"/>
    <lineage>
        <taxon>Eukaryota</taxon>
        <taxon>Fungi</taxon>
        <taxon>Dikarya</taxon>
        <taxon>Ascomycota</taxon>
        <taxon>Pezizomycotina</taxon>
        <taxon>Sordariomycetes</taxon>
        <taxon>Hypocreomycetidae</taxon>
        <taxon>Hypocreales</taxon>
        <taxon>Ophiocordycipitaceae</taxon>
        <taxon>Purpureocillium</taxon>
    </lineage>
</organism>
<feature type="region of interest" description="Disordered" evidence="1">
    <location>
        <begin position="196"/>
        <end position="245"/>
    </location>
</feature>
<sequence length="316" mass="34895">MTDAHQQLQDTLYTPRDKPASYLTPHMFPRTVRRSHGARKTLDTDGGELQHSGGLSSSRTFPKQPASLIPGHRQQGSAARWTLLGSWRPGRACGGTSDDPHPFFGGGDRVWVRAGWRDGGMERGYVKDEEELEWEMGWEAHMHGCMLGAVLGQAVRACSRRRAPHSAHSVHGLCAACPCIELRAGPIDIFPSPIRDPSKASSGRVPHPFPPGRKRWGLGSYRPSGVDSSRPESISNAQCRSDRIPEPGGLKRIKTAWKWWRTAARETVDMRAMRRFAARQATDVRLAQPSPLSQVVQVSVAQHERVVIDLGGGRAR</sequence>
<reference evidence="2 3" key="1">
    <citation type="journal article" date="2016" name="Front. Microbiol.">
        <title>Genome and transcriptome sequences reveal the specific parasitism of the nematophagous Purpureocillium lilacinum 36-1.</title>
        <authorList>
            <person name="Xie J."/>
            <person name="Li S."/>
            <person name="Mo C."/>
            <person name="Xiao X."/>
            <person name="Peng D."/>
            <person name="Wang G."/>
            <person name="Xiao Y."/>
        </authorList>
    </citation>
    <scope>NUCLEOTIDE SEQUENCE [LARGE SCALE GENOMIC DNA]</scope>
    <source>
        <strain evidence="2 3">36-1</strain>
    </source>
</reference>
<name>A0A2U3E4F6_PURLI</name>
<evidence type="ECO:0000313" key="2">
    <source>
        <dbReference type="EMBL" id="PWI69390.1"/>
    </source>
</evidence>
<evidence type="ECO:0000256" key="1">
    <source>
        <dbReference type="SAM" id="MobiDB-lite"/>
    </source>
</evidence>
<dbReference type="EMBL" id="LCWV01000012">
    <property type="protein sequence ID" value="PWI69390.1"/>
    <property type="molecule type" value="Genomic_DNA"/>
</dbReference>
<protein>
    <submittedName>
        <fullName evidence="2">Uncharacterized protein</fullName>
    </submittedName>
</protein>
<proteinExistence type="predicted"/>
<comment type="caution">
    <text evidence="2">The sequence shown here is derived from an EMBL/GenBank/DDBJ whole genome shotgun (WGS) entry which is preliminary data.</text>
</comment>
<accession>A0A2U3E4F6</accession>
<dbReference type="Proteomes" id="UP000245956">
    <property type="component" value="Unassembled WGS sequence"/>
</dbReference>
<gene>
    <name evidence="2" type="ORF">PCL_01037</name>
</gene>